<dbReference type="Pfam" id="PF00004">
    <property type="entry name" value="AAA"/>
    <property type="match status" value="1"/>
</dbReference>
<accession>A0A915KY21</accession>
<dbReference type="AlphaFoldDB" id="A0A915KY21"/>
<keyword evidence="3" id="KW-1185">Reference proteome</keyword>
<dbReference type="GO" id="GO:0003677">
    <property type="term" value="F:DNA binding"/>
    <property type="evidence" value="ECO:0007669"/>
    <property type="project" value="TreeGrafter"/>
</dbReference>
<dbReference type="Proteomes" id="UP000887565">
    <property type="component" value="Unplaced"/>
</dbReference>
<dbReference type="PANTHER" id="PTHR23389:SF21">
    <property type="entry name" value="ATPASE FAMILY AAA DOMAIN-CONTAINING PROTEIN 5"/>
    <property type="match status" value="1"/>
</dbReference>
<dbReference type="GO" id="GO:0005634">
    <property type="term" value="C:nucleus"/>
    <property type="evidence" value="ECO:0007669"/>
    <property type="project" value="TreeGrafter"/>
</dbReference>
<feature type="region of interest" description="Disordered" evidence="1">
    <location>
        <begin position="87"/>
        <end position="108"/>
    </location>
</feature>
<dbReference type="InterPro" id="IPR027417">
    <property type="entry name" value="P-loop_NTPase"/>
</dbReference>
<evidence type="ECO:0000259" key="2">
    <source>
        <dbReference type="SMART" id="SM00382"/>
    </source>
</evidence>
<feature type="compositionally biased region" description="Basic and acidic residues" evidence="1">
    <location>
        <begin position="196"/>
        <end position="206"/>
    </location>
</feature>
<sequence length="592" mass="67435">MVFRRKARKSDCVKLKTKAPPTSTQKLITACYSVPSSAPSSPFFSSSKEVRAITEHISNSSLAINRNENLKPILKAAQRLTRSAKKICSAKRKKRRDSPLLPLPLPASDDDEAIDKRNLKKIRFQSSPECIDITPRQEKIEGVIKMPYSPPIIIAGDIETTFVNVNKRIKSRNNIENTQTDIELIQLDDNSNDKIAKISPKSEKSAASDSDSDYEDDEEEPTPVVAFVHGPTASGKTSLVQCLAENLGFSVIEINAGSSRSYKDFVAQHQTATQYKRINLQNKNCKFMTKSNETGSSKNDLRSFFSRPKTRRMSSMQEKQKNEATVEKVSKQYNKLSLILLDDVDIIFQQDKSFWIGVRDLSQESKIPIVLTSTESRLFALDSLQLDVKSFELKRLGVRLALKYFKTKLLTLDGALGAKPLNASKFKSYFDDTNSKIDLRQLTNQIQFWLKFEPNTSTNDDNSKFYFSLKNDAKILDGLSDNISIMDYDWSTKWNNIGRFLNKNPNLINNRQLECLKSNLRENSAKFSLMDNELTLDYLPFLKLISRVDNDQPKQDRRRSGRVKQSHLHKIGLDDRFCSLQSILKLNSYDIY</sequence>
<evidence type="ECO:0000313" key="3">
    <source>
        <dbReference type="Proteomes" id="UP000887565"/>
    </source>
</evidence>
<reference evidence="4" key="1">
    <citation type="submission" date="2022-11" db="UniProtKB">
        <authorList>
            <consortium name="WormBaseParasite"/>
        </authorList>
    </citation>
    <scope>IDENTIFICATION</scope>
</reference>
<dbReference type="GO" id="GO:0005524">
    <property type="term" value="F:ATP binding"/>
    <property type="evidence" value="ECO:0007669"/>
    <property type="project" value="InterPro"/>
</dbReference>
<name>A0A915KY21_ROMCU</name>
<dbReference type="SUPFAM" id="SSF52540">
    <property type="entry name" value="P-loop containing nucleoside triphosphate hydrolases"/>
    <property type="match status" value="1"/>
</dbReference>
<organism evidence="3 4">
    <name type="scientific">Romanomermis culicivorax</name>
    <name type="common">Nematode worm</name>
    <dbReference type="NCBI Taxonomy" id="13658"/>
    <lineage>
        <taxon>Eukaryota</taxon>
        <taxon>Metazoa</taxon>
        <taxon>Ecdysozoa</taxon>
        <taxon>Nematoda</taxon>
        <taxon>Enoplea</taxon>
        <taxon>Dorylaimia</taxon>
        <taxon>Mermithida</taxon>
        <taxon>Mermithoidea</taxon>
        <taxon>Mermithidae</taxon>
        <taxon>Romanomermis</taxon>
    </lineage>
</organism>
<evidence type="ECO:0000256" key="1">
    <source>
        <dbReference type="SAM" id="MobiDB-lite"/>
    </source>
</evidence>
<feature type="compositionally biased region" description="Acidic residues" evidence="1">
    <location>
        <begin position="210"/>
        <end position="221"/>
    </location>
</feature>
<dbReference type="SMART" id="SM00382">
    <property type="entry name" value="AAA"/>
    <property type="match status" value="1"/>
</dbReference>
<proteinExistence type="predicted"/>
<evidence type="ECO:0000313" key="4">
    <source>
        <dbReference type="WBParaSite" id="nRc.2.0.1.t43716-RA"/>
    </source>
</evidence>
<feature type="region of interest" description="Disordered" evidence="1">
    <location>
        <begin position="196"/>
        <end position="221"/>
    </location>
</feature>
<dbReference type="InterPro" id="IPR003593">
    <property type="entry name" value="AAA+_ATPase"/>
</dbReference>
<dbReference type="PANTHER" id="PTHR23389">
    <property type="entry name" value="CHROMOSOME TRANSMISSION FIDELITY FACTOR 18"/>
    <property type="match status" value="1"/>
</dbReference>
<dbReference type="GO" id="GO:0061860">
    <property type="term" value="F:DNA clamp unloader activity"/>
    <property type="evidence" value="ECO:0007669"/>
    <property type="project" value="TreeGrafter"/>
</dbReference>
<dbReference type="Gene3D" id="3.40.50.300">
    <property type="entry name" value="P-loop containing nucleotide triphosphate hydrolases"/>
    <property type="match status" value="1"/>
</dbReference>
<dbReference type="GO" id="GO:0016887">
    <property type="term" value="F:ATP hydrolysis activity"/>
    <property type="evidence" value="ECO:0007669"/>
    <property type="project" value="InterPro"/>
</dbReference>
<feature type="compositionally biased region" description="Basic residues" evidence="1">
    <location>
        <begin position="87"/>
        <end position="96"/>
    </location>
</feature>
<feature type="domain" description="AAA+ ATPase" evidence="2">
    <location>
        <begin position="222"/>
        <end position="402"/>
    </location>
</feature>
<dbReference type="WBParaSite" id="nRc.2.0.1.t43716-RA">
    <property type="protein sequence ID" value="nRc.2.0.1.t43716-RA"/>
    <property type="gene ID" value="nRc.2.0.1.g43716"/>
</dbReference>
<protein>
    <submittedName>
        <fullName evidence="4">AAA+ ATPase domain-containing protein</fullName>
    </submittedName>
</protein>
<dbReference type="InterPro" id="IPR003959">
    <property type="entry name" value="ATPase_AAA_core"/>
</dbReference>